<evidence type="ECO:0000259" key="5">
    <source>
        <dbReference type="PROSITE" id="PS50931"/>
    </source>
</evidence>
<dbReference type="CDD" id="cd05466">
    <property type="entry name" value="PBP2_LTTR_substrate"/>
    <property type="match status" value="1"/>
</dbReference>
<dbReference type="FunFam" id="1.10.10.10:FF:000001">
    <property type="entry name" value="LysR family transcriptional regulator"/>
    <property type="match status" value="1"/>
</dbReference>
<dbReference type="Gene3D" id="3.40.190.290">
    <property type="match status" value="1"/>
</dbReference>
<protein>
    <submittedName>
        <fullName evidence="6">LysR family transcriptional regulator</fullName>
    </submittedName>
</protein>
<dbReference type="Pfam" id="PF00126">
    <property type="entry name" value="HTH_1"/>
    <property type="match status" value="1"/>
</dbReference>
<dbReference type="GO" id="GO:0003700">
    <property type="term" value="F:DNA-binding transcription factor activity"/>
    <property type="evidence" value="ECO:0007669"/>
    <property type="project" value="InterPro"/>
</dbReference>
<dbReference type="PANTHER" id="PTHR30126:SF40">
    <property type="entry name" value="HTH-TYPE TRANSCRIPTIONAL REGULATOR GLTR"/>
    <property type="match status" value="1"/>
</dbReference>
<dbReference type="PANTHER" id="PTHR30126">
    <property type="entry name" value="HTH-TYPE TRANSCRIPTIONAL REGULATOR"/>
    <property type="match status" value="1"/>
</dbReference>
<evidence type="ECO:0000256" key="2">
    <source>
        <dbReference type="ARBA" id="ARBA00023015"/>
    </source>
</evidence>
<dbReference type="InterPro" id="IPR000847">
    <property type="entry name" value="LysR_HTH_N"/>
</dbReference>
<evidence type="ECO:0000256" key="4">
    <source>
        <dbReference type="ARBA" id="ARBA00023163"/>
    </source>
</evidence>
<dbReference type="GO" id="GO:0000976">
    <property type="term" value="F:transcription cis-regulatory region binding"/>
    <property type="evidence" value="ECO:0007669"/>
    <property type="project" value="TreeGrafter"/>
</dbReference>
<dbReference type="PROSITE" id="PS50931">
    <property type="entry name" value="HTH_LYSR"/>
    <property type="match status" value="1"/>
</dbReference>
<organism evidence="6 7">
    <name type="scientific">Fictibacillus marinisediminis</name>
    <dbReference type="NCBI Taxonomy" id="2878389"/>
    <lineage>
        <taxon>Bacteria</taxon>
        <taxon>Bacillati</taxon>
        <taxon>Bacillota</taxon>
        <taxon>Bacilli</taxon>
        <taxon>Bacillales</taxon>
        <taxon>Fictibacillaceae</taxon>
        <taxon>Fictibacillus</taxon>
    </lineage>
</organism>
<dbReference type="PRINTS" id="PR00039">
    <property type="entry name" value="HTHLYSR"/>
</dbReference>
<gene>
    <name evidence="6" type="ORF">LCY76_07540</name>
</gene>
<dbReference type="SUPFAM" id="SSF53850">
    <property type="entry name" value="Periplasmic binding protein-like II"/>
    <property type="match status" value="1"/>
</dbReference>
<dbReference type="SUPFAM" id="SSF46785">
    <property type="entry name" value="Winged helix' DNA-binding domain"/>
    <property type="match status" value="1"/>
</dbReference>
<sequence length="297" mass="33702">MDLNYFYTFKEVAKWGSFTRAGQELGYAQSSVTTQVKKLEDQYKVRLFERSGQKMVLTQSGEDLLFYVDKILSLLEEASERLTDERNLRGSIRIGTVESLAAYFITPYIKALKDQHPSLKIMLEAGLCPNLVQGILEGKFDIAVLLDRIQSSNDLEVIPIRKEQMVMVASPKHEWSTQNSVAADDLKHETIILTEEGCPYRTLLEQLLAEHSIQPQSVISFSSLEAIKQCVADDLGVALVPEIAVQKELASGKLQRIPFEDESIHLYSQIIYSKKKYLSTPIRQFIELVNDTDHQNN</sequence>
<evidence type="ECO:0000256" key="3">
    <source>
        <dbReference type="ARBA" id="ARBA00023125"/>
    </source>
</evidence>
<feature type="domain" description="HTH lysR-type" evidence="5">
    <location>
        <begin position="1"/>
        <end position="58"/>
    </location>
</feature>
<dbReference type="Proteomes" id="UP001139011">
    <property type="component" value="Unassembled WGS sequence"/>
</dbReference>
<evidence type="ECO:0000256" key="1">
    <source>
        <dbReference type="ARBA" id="ARBA00009437"/>
    </source>
</evidence>
<name>A0A9X1X9L3_9BACL</name>
<evidence type="ECO:0000313" key="6">
    <source>
        <dbReference type="EMBL" id="MCK6256443.1"/>
    </source>
</evidence>
<dbReference type="EMBL" id="JAIWJX010000002">
    <property type="protein sequence ID" value="MCK6256443.1"/>
    <property type="molecule type" value="Genomic_DNA"/>
</dbReference>
<keyword evidence="2" id="KW-0805">Transcription regulation</keyword>
<dbReference type="InterPro" id="IPR036390">
    <property type="entry name" value="WH_DNA-bd_sf"/>
</dbReference>
<keyword evidence="7" id="KW-1185">Reference proteome</keyword>
<dbReference type="InterPro" id="IPR005119">
    <property type="entry name" value="LysR_subst-bd"/>
</dbReference>
<dbReference type="RefSeq" id="WP_248252120.1">
    <property type="nucleotide sequence ID" value="NZ_JAIWJX010000002.1"/>
</dbReference>
<comment type="caution">
    <text evidence="6">The sequence shown here is derived from an EMBL/GenBank/DDBJ whole genome shotgun (WGS) entry which is preliminary data.</text>
</comment>
<proteinExistence type="inferred from homology"/>
<evidence type="ECO:0000313" key="7">
    <source>
        <dbReference type="Proteomes" id="UP001139011"/>
    </source>
</evidence>
<dbReference type="AlphaFoldDB" id="A0A9X1X9L3"/>
<accession>A0A9X1X9L3</accession>
<dbReference type="Gene3D" id="1.10.10.10">
    <property type="entry name" value="Winged helix-like DNA-binding domain superfamily/Winged helix DNA-binding domain"/>
    <property type="match status" value="1"/>
</dbReference>
<keyword evidence="4" id="KW-0804">Transcription</keyword>
<dbReference type="InterPro" id="IPR036388">
    <property type="entry name" value="WH-like_DNA-bd_sf"/>
</dbReference>
<dbReference type="Pfam" id="PF03466">
    <property type="entry name" value="LysR_substrate"/>
    <property type="match status" value="1"/>
</dbReference>
<keyword evidence="3" id="KW-0238">DNA-binding</keyword>
<comment type="similarity">
    <text evidence="1">Belongs to the LysR transcriptional regulatory family.</text>
</comment>
<reference evidence="6" key="1">
    <citation type="submission" date="2021-09" db="EMBL/GenBank/DDBJ databases">
        <title>Genome analysis of Fictibacillus sp. KIGAM418 isolated from marine sediment.</title>
        <authorList>
            <person name="Seo M.-J."/>
            <person name="Cho E.-S."/>
            <person name="Hwang C.Y."/>
        </authorList>
    </citation>
    <scope>NUCLEOTIDE SEQUENCE</scope>
    <source>
        <strain evidence="6">KIGAM418</strain>
    </source>
</reference>